<protein>
    <submittedName>
        <fullName evidence="3">YcxB family protein</fullName>
    </submittedName>
</protein>
<feature type="domain" description="YcxB-like C-terminal" evidence="2">
    <location>
        <begin position="89"/>
        <end position="149"/>
    </location>
</feature>
<evidence type="ECO:0000313" key="3">
    <source>
        <dbReference type="EMBL" id="TQF03049.1"/>
    </source>
</evidence>
<keyword evidence="1" id="KW-0472">Membrane</keyword>
<evidence type="ECO:0000313" key="4">
    <source>
        <dbReference type="Proteomes" id="UP000319103"/>
    </source>
</evidence>
<comment type="caution">
    <text evidence="3">The sequence shown here is derived from an EMBL/GenBank/DDBJ whole genome shotgun (WGS) entry which is preliminary data.</text>
</comment>
<sequence length="158" mass="17206">MNITGTYQLTSEQMYRGLKDGLPGRFMRVRIILGLLALCGVLSIVASGTPFGVGLLVGAVFLAIWQPIAAKRSLTRALERDPSPVQAAFTVDGCSFTKAQSRSEFSWARFQKITQSQEFLLLQPSKVLVIPVPKAAFTPQQGAELTAFLQQLPNYSAS</sequence>
<dbReference type="RefSeq" id="WP_101382764.1">
    <property type="nucleotide sequence ID" value="NZ_JBMHHX010000013.1"/>
</dbReference>
<dbReference type="Proteomes" id="UP000319103">
    <property type="component" value="Unassembled WGS sequence"/>
</dbReference>
<gene>
    <name evidence="3" type="ORF">E6W39_13280</name>
</gene>
<dbReference type="InterPro" id="IPR025588">
    <property type="entry name" value="YcxB-like_C"/>
</dbReference>
<accession>A0A540W1Z3</accession>
<reference evidence="3 4" key="1">
    <citation type="submission" date="2019-06" db="EMBL/GenBank/DDBJ databases">
        <title>Description of Kitasatospora acidophila sp. nov. isolated from pine grove soil, and reclassification of Streptomyces novaecaesareae to Kitasatospora novaeceasareae comb. nov.</title>
        <authorList>
            <person name="Kim M.J."/>
        </authorList>
    </citation>
    <scope>NUCLEOTIDE SEQUENCE [LARGE SCALE GENOMIC DNA]</scope>
    <source>
        <strain evidence="3 4">MMS16-CNU292</strain>
    </source>
</reference>
<keyword evidence="1" id="KW-1133">Transmembrane helix</keyword>
<evidence type="ECO:0000259" key="2">
    <source>
        <dbReference type="Pfam" id="PF14317"/>
    </source>
</evidence>
<dbReference type="Pfam" id="PF14317">
    <property type="entry name" value="YcxB"/>
    <property type="match status" value="1"/>
</dbReference>
<dbReference type="EMBL" id="VIGB01000003">
    <property type="protein sequence ID" value="TQF03049.1"/>
    <property type="molecule type" value="Genomic_DNA"/>
</dbReference>
<dbReference type="AlphaFoldDB" id="A0A540W1Z3"/>
<name>A0A540W1Z3_9ACTN</name>
<organism evidence="3 4">
    <name type="scientific">Kitasatospora acidiphila</name>
    <dbReference type="NCBI Taxonomy" id="2567942"/>
    <lineage>
        <taxon>Bacteria</taxon>
        <taxon>Bacillati</taxon>
        <taxon>Actinomycetota</taxon>
        <taxon>Actinomycetes</taxon>
        <taxon>Kitasatosporales</taxon>
        <taxon>Streptomycetaceae</taxon>
        <taxon>Kitasatospora</taxon>
    </lineage>
</organism>
<feature type="transmembrane region" description="Helical" evidence="1">
    <location>
        <begin position="51"/>
        <end position="70"/>
    </location>
</feature>
<proteinExistence type="predicted"/>
<evidence type="ECO:0000256" key="1">
    <source>
        <dbReference type="SAM" id="Phobius"/>
    </source>
</evidence>
<keyword evidence="4" id="KW-1185">Reference proteome</keyword>
<keyword evidence="1" id="KW-0812">Transmembrane</keyword>